<dbReference type="Proteomes" id="UP001345963">
    <property type="component" value="Unassembled WGS sequence"/>
</dbReference>
<sequence>MQIPDGNRTAEAPRVRMSPCWQAEISLQFGFKSNYDHMQQKAALFEADFPHGLEKKAGTASLAFLRGRPGSKSYPTTLQPLKELKVPFLYGSAGPAKSPSPQLQRLAAS</sequence>
<protein>
    <submittedName>
        <fullName evidence="1">Uncharacterized protein</fullName>
    </submittedName>
</protein>
<gene>
    <name evidence="1" type="ORF">ATANTOWER_006265</name>
</gene>
<reference evidence="1 2" key="1">
    <citation type="submission" date="2021-07" db="EMBL/GenBank/DDBJ databases">
        <authorList>
            <person name="Palmer J.M."/>
        </authorList>
    </citation>
    <scope>NUCLEOTIDE SEQUENCE [LARGE SCALE GENOMIC DNA]</scope>
    <source>
        <strain evidence="1 2">AT_MEX2019</strain>
        <tissue evidence="1">Muscle</tissue>
    </source>
</reference>
<accession>A0ABU7ANH3</accession>
<keyword evidence="2" id="KW-1185">Reference proteome</keyword>
<comment type="caution">
    <text evidence="1">The sequence shown here is derived from an EMBL/GenBank/DDBJ whole genome shotgun (WGS) entry which is preliminary data.</text>
</comment>
<evidence type="ECO:0000313" key="1">
    <source>
        <dbReference type="EMBL" id="MED6239420.1"/>
    </source>
</evidence>
<organism evidence="1 2">
    <name type="scientific">Ataeniobius toweri</name>
    <dbReference type="NCBI Taxonomy" id="208326"/>
    <lineage>
        <taxon>Eukaryota</taxon>
        <taxon>Metazoa</taxon>
        <taxon>Chordata</taxon>
        <taxon>Craniata</taxon>
        <taxon>Vertebrata</taxon>
        <taxon>Euteleostomi</taxon>
        <taxon>Actinopterygii</taxon>
        <taxon>Neopterygii</taxon>
        <taxon>Teleostei</taxon>
        <taxon>Neoteleostei</taxon>
        <taxon>Acanthomorphata</taxon>
        <taxon>Ovalentaria</taxon>
        <taxon>Atherinomorphae</taxon>
        <taxon>Cyprinodontiformes</taxon>
        <taxon>Goodeidae</taxon>
        <taxon>Ataeniobius</taxon>
    </lineage>
</organism>
<proteinExistence type="predicted"/>
<dbReference type="EMBL" id="JAHUTI010021371">
    <property type="protein sequence ID" value="MED6239420.1"/>
    <property type="molecule type" value="Genomic_DNA"/>
</dbReference>
<name>A0ABU7ANH3_9TELE</name>
<evidence type="ECO:0000313" key="2">
    <source>
        <dbReference type="Proteomes" id="UP001345963"/>
    </source>
</evidence>